<organism evidence="2 3">
    <name type="scientific">Candidatus Daviesbacteria bacterium RIFCSPHIGHO2_02_FULL_39_12</name>
    <dbReference type="NCBI Taxonomy" id="1797770"/>
    <lineage>
        <taxon>Bacteria</taxon>
        <taxon>Candidatus Daviesiibacteriota</taxon>
    </lineage>
</organism>
<protein>
    <recommendedName>
        <fullName evidence="1">Transposase for insertion sequence element IS21-like C-terminal domain-containing protein</fullName>
    </recommendedName>
</protein>
<evidence type="ECO:0000259" key="1">
    <source>
        <dbReference type="Pfam" id="PF22483"/>
    </source>
</evidence>
<dbReference type="AlphaFoldDB" id="A0A1F5JCZ5"/>
<evidence type="ECO:0000313" key="2">
    <source>
        <dbReference type="EMBL" id="OGE26507.1"/>
    </source>
</evidence>
<dbReference type="EMBL" id="MFCX01000008">
    <property type="protein sequence ID" value="OGE26507.1"/>
    <property type="molecule type" value="Genomic_DNA"/>
</dbReference>
<dbReference type="PANTHER" id="PTHR35004:SF6">
    <property type="entry name" value="TRANSPOSASE"/>
    <property type="match status" value="1"/>
</dbReference>
<dbReference type="Pfam" id="PF22483">
    <property type="entry name" value="Mu-transpos_C_2"/>
    <property type="match status" value="1"/>
</dbReference>
<proteinExistence type="predicted"/>
<evidence type="ECO:0000313" key="3">
    <source>
        <dbReference type="Proteomes" id="UP000177042"/>
    </source>
</evidence>
<name>A0A1F5JCZ5_9BACT</name>
<accession>A0A1F5JCZ5</accession>
<gene>
    <name evidence="2" type="ORF">A3C26_01875</name>
</gene>
<dbReference type="Proteomes" id="UP000177042">
    <property type="component" value="Unassembled WGS sequence"/>
</dbReference>
<sequence length="225" mass="26429">MDGYANLRIHGTTRKVPKEVFEMEEKDKLQPLPIEEFAFFNRCVRIVLPNCHIHFENNYYSVPAILVGKEVTIRFNAHLLRIIHQGEQVALHQKVTGSIGNFVTVRSHLPDYKVYSQTEYQARYESKMTDIGEYAHQYFTMLLVRKESYWFRSVRIILGLEKEYGKEAVNLSLKRSLYYCATDIITIRNILEKRLYLLELEPCLEKVSDDSGMSRRLNYYEGVSS</sequence>
<dbReference type="InterPro" id="IPR054353">
    <property type="entry name" value="IstA-like_C"/>
</dbReference>
<comment type="caution">
    <text evidence="2">The sequence shown here is derived from an EMBL/GenBank/DDBJ whole genome shotgun (WGS) entry which is preliminary data.</text>
</comment>
<dbReference type="PANTHER" id="PTHR35004">
    <property type="entry name" value="TRANSPOSASE RV3428C-RELATED"/>
    <property type="match status" value="1"/>
</dbReference>
<reference evidence="2 3" key="1">
    <citation type="journal article" date="2016" name="Nat. Commun.">
        <title>Thousands of microbial genomes shed light on interconnected biogeochemical processes in an aquifer system.</title>
        <authorList>
            <person name="Anantharaman K."/>
            <person name="Brown C.T."/>
            <person name="Hug L.A."/>
            <person name="Sharon I."/>
            <person name="Castelle C.J."/>
            <person name="Probst A.J."/>
            <person name="Thomas B.C."/>
            <person name="Singh A."/>
            <person name="Wilkins M.J."/>
            <person name="Karaoz U."/>
            <person name="Brodie E.L."/>
            <person name="Williams K.H."/>
            <person name="Hubbard S.S."/>
            <person name="Banfield J.F."/>
        </authorList>
    </citation>
    <scope>NUCLEOTIDE SEQUENCE [LARGE SCALE GENOMIC DNA]</scope>
</reference>
<feature type="domain" description="Transposase for insertion sequence element IS21-like C-terminal" evidence="1">
    <location>
        <begin position="32"/>
        <end position="97"/>
    </location>
</feature>